<protein>
    <submittedName>
        <fullName evidence="2">Uncharacterized protein</fullName>
    </submittedName>
</protein>
<accession>A0A4Y7PV22</accession>
<dbReference type="Proteomes" id="UP000294933">
    <property type="component" value="Unassembled WGS sequence"/>
</dbReference>
<evidence type="ECO:0000313" key="2">
    <source>
        <dbReference type="EMBL" id="TDL18876.1"/>
    </source>
</evidence>
<evidence type="ECO:0000256" key="1">
    <source>
        <dbReference type="SAM" id="MobiDB-lite"/>
    </source>
</evidence>
<reference evidence="2 3" key="1">
    <citation type="submission" date="2018-06" db="EMBL/GenBank/DDBJ databases">
        <title>A transcriptomic atlas of mushroom development highlights an independent origin of complex multicellularity.</title>
        <authorList>
            <consortium name="DOE Joint Genome Institute"/>
            <person name="Krizsan K."/>
            <person name="Almasi E."/>
            <person name="Merenyi Z."/>
            <person name="Sahu N."/>
            <person name="Viragh M."/>
            <person name="Koszo T."/>
            <person name="Mondo S."/>
            <person name="Kiss B."/>
            <person name="Balint B."/>
            <person name="Kues U."/>
            <person name="Barry K."/>
            <person name="Hegedus J.C."/>
            <person name="Henrissat B."/>
            <person name="Johnson J."/>
            <person name="Lipzen A."/>
            <person name="Ohm R."/>
            <person name="Nagy I."/>
            <person name="Pangilinan J."/>
            <person name="Yan J."/>
            <person name="Xiong Y."/>
            <person name="Grigoriev I.V."/>
            <person name="Hibbett D.S."/>
            <person name="Nagy L.G."/>
        </authorList>
    </citation>
    <scope>NUCLEOTIDE SEQUENCE [LARGE SCALE GENOMIC DNA]</scope>
    <source>
        <strain evidence="2 3">SZMC22713</strain>
    </source>
</reference>
<dbReference type="AlphaFoldDB" id="A0A4Y7PV22"/>
<feature type="region of interest" description="Disordered" evidence="1">
    <location>
        <begin position="23"/>
        <end position="54"/>
    </location>
</feature>
<dbReference type="EMBL" id="ML170202">
    <property type="protein sequence ID" value="TDL18876.1"/>
    <property type="molecule type" value="Genomic_DNA"/>
</dbReference>
<sequence length="207" mass="22680">MAHANDAVLKDCLVNSRWLKADPATPMHDTTCIPRDPRERLAGEGPSQPRPRRSEFYFEIQAHIDRRSIAESSAQVIPPRQNIAISQEGPPNLLRQTTPDLPTDGLPALQAMNVANYFSPPTPPTQPVAEAPTEGYLTPQAMIVPTYFSPPTAYQSLMGGGLTYSFVTNYDIPLGSLEIPIGPLLDQYGYTAWNHTTTDGDDYAGVE</sequence>
<keyword evidence="3" id="KW-1185">Reference proteome</keyword>
<organism evidence="2 3">
    <name type="scientific">Rickenella mellea</name>
    <dbReference type="NCBI Taxonomy" id="50990"/>
    <lineage>
        <taxon>Eukaryota</taxon>
        <taxon>Fungi</taxon>
        <taxon>Dikarya</taxon>
        <taxon>Basidiomycota</taxon>
        <taxon>Agaricomycotina</taxon>
        <taxon>Agaricomycetes</taxon>
        <taxon>Hymenochaetales</taxon>
        <taxon>Rickenellaceae</taxon>
        <taxon>Rickenella</taxon>
    </lineage>
</organism>
<proteinExistence type="predicted"/>
<gene>
    <name evidence="2" type="ORF">BD410DRAFT_806149</name>
</gene>
<evidence type="ECO:0000313" key="3">
    <source>
        <dbReference type="Proteomes" id="UP000294933"/>
    </source>
</evidence>
<dbReference type="VEuPathDB" id="FungiDB:BD410DRAFT_806149"/>
<name>A0A4Y7PV22_9AGAM</name>